<organism evidence="1 2">
    <name type="scientific">Lysobacter capsici AZ78</name>
    <dbReference type="NCBI Taxonomy" id="1444315"/>
    <lineage>
        <taxon>Bacteria</taxon>
        <taxon>Pseudomonadati</taxon>
        <taxon>Pseudomonadota</taxon>
        <taxon>Gammaproteobacteria</taxon>
        <taxon>Lysobacterales</taxon>
        <taxon>Lysobacteraceae</taxon>
        <taxon>Lysobacter</taxon>
    </lineage>
</organism>
<dbReference type="EMBL" id="JAJA02000001">
    <property type="protein sequence ID" value="KWS05366.1"/>
    <property type="molecule type" value="Genomic_DNA"/>
</dbReference>
<evidence type="ECO:0000313" key="1">
    <source>
        <dbReference type="EMBL" id="KWS05366.1"/>
    </source>
</evidence>
<keyword evidence="2" id="KW-1185">Reference proteome</keyword>
<evidence type="ECO:0000313" key="2">
    <source>
        <dbReference type="Proteomes" id="UP000023435"/>
    </source>
</evidence>
<protein>
    <recommendedName>
        <fullName evidence="3">DUF4019 domain-containing protein</fullName>
    </recommendedName>
</protein>
<reference evidence="1 2" key="1">
    <citation type="journal article" date="2014" name="Genome Announc.">
        <title>Draft Genome Sequence of Lysobacter capsici AZ78, a Bacterium Antagonistic to Plant-Pathogenic Oomycetes.</title>
        <authorList>
            <person name="Puopolo G."/>
            <person name="Sonego P."/>
            <person name="Engelen K."/>
            <person name="Pertot I."/>
        </authorList>
    </citation>
    <scope>NUCLEOTIDE SEQUENCE [LARGE SCALE GENOMIC DNA]</scope>
    <source>
        <strain evidence="1 2">AZ78</strain>
    </source>
</reference>
<name>A0A108UA61_9GAMM</name>
<accession>A0A108UA61</accession>
<proteinExistence type="predicted"/>
<dbReference type="Proteomes" id="UP000023435">
    <property type="component" value="Unassembled WGS sequence"/>
</dbReference>
<gene>
    <name evidence="1" type="ORF">AZ78_2917</name>
</gene>
<sequence length="172" mass="19362">MRYRLALENVTLSICAKPRQNQEGCRLLAPERDEGIDDSRNLPGRPIDPNLSRQLVNALRRFNVGQRPLDTRSVPGTVSIGREQVTAMFEAVGKQWDLHGIYQRDVYQTYLQASGILRVSRPVVSPGGDRALLYVETTYDPSKVIGQMELFALRQGRWTFVGVVGSTQMEIT</sequence>
<comment type="caution">
    <text evidence="1">The sequence shown here is derived from an EMBL/GenBank/DDBJ whole genome shotgun (WGS) entry which is preliminary data.</text>
</comment>
<evidence type="ECO:0008006" key="3">
    <source>
        <dbReference type="Google" id="ProtNLM"/>
    </source>
</evidence>
<dbReference type="AlphaFoldDB" id="A0A108UA61"/>